<dbReference type="PANTHER" id="PTHR47272">
    <property type="entry name" value="DDE_TNP_1_7 DOMAIN-CONTAINING PROTEIN"/>
    <property type="match status" value="1"/>
</dbReference>
<evidence type="ECO:0000259" key="3">
    <source>
        <dbReference type="PROSITE" id="PS50119"/>
    </source>
</evidence>
<sequence length="697" mass="80414">MDKLKNDEIEMFLDFEIPNDSEASFCSSDDDDIDADNSKTINDHQVENSQELLVENISDFLGDMDSDIRFTDNNNKSYEPDGDIIIDEKDVYDFDTFFKNILLQTQIDNNRQTITESIVDLGQSTSTQTSNQILNPISLPLEASISPTNNKKKTSSSSNTVSKTNLQKSRLSNTSALLKSKNKKPYTLPKNVKKNIKQTKWFSGRDNKHINSTPTFTGNKSINVNVKGATPYSVFIQLFTEPLFELIRTETIKYAVQHGKDNFNLSMKELKVFFGINIAMTYIKYPNVRMYWSSQEGLRMNLIADAMTCNRFAEIKRFIHFADNYEKPQEVNDKYWKIRPVIDILHNSFHSAISTSHHIAIDEMMVPFKGRSSMKQYLKSKPKKWGFKIWVQAGTNGYVHCFELYQGALKNNKSLFGPIGETVLRLCHSIEGKNHKLFMDNLFTTVPLLRKLKSLNIDVLGTLRLNRVTGIENYLVKDKLLNRGNCSIATSDDNLTIVRWKDTKLVHTISTYAGAHPEDTTSRYDRKEKKRIEVTRPFSIREYNKFMGGVDLMDRMIAHYPHGFKNKKWYLRIFFHFLNISIVNSWIIYKENCQDISLLEFKASIVWTILQIGKYDTPKRGRPSLSSESDLQKKKRKNVSIVVPEIKYDNKGHYPSKTTKSQASKCQNVKCTSRTRYICKKCSTPVCPECMEDFHTE</sequence>
<reference evidence="4 5" key="1">
    <citation type="submission" date="2019-08" db="EMBL/GenBank/DDBJ databases">
        <title>Whole genome of Aphis craccivora.</title>
        <authorList>
            <person name="Voronova N.V."/>
            <person name="Shulinski R.S."/>
            <person name="Bandarenka Y.V."/>
            <person name="Zhorov D.G."/>
            <person name="Warner D."/>
        </authorList>
    </citation>
    <scope>NUCLEOTIDE SEQUENCE [LARGE SCALE GENOMIC DNA]</scope>
    <source>
        <strain evidence="4">180601</strain>
        <tissue evidence="4">Whole Body</tissue>
    </source>
</reference>
<keyword evidence="1" id="KW-0862">Zinc</keyword>
<dbReference type="OrthoDB" id="122438at2759"/>
<feature type="compositionally biased region" description="Low complexity" evidence="2">
    <location>
        <begin position="144"/>
        <end position="165"/>
    </location>
</feature>
<dbReference type="AlphaFoldDB" id="A0A6G0Y572"/>
<keyword evidence="5" id="KW-1185">Reference proteome</keyword>
<proteinExistence type="predicted"/>
<dbReference type="EMBL" id="VUJU01006159">
    <property type="protein sequence ID" value="KAF0749280.1"/>
    <property type="molecule type" value="Genomic_DNA"/>
</dbReference>
<dbReference type="InterPro" id="IPR029526">
    <property type="entry name" value="PGBD"/>
</dbReference>
<protein>
    <submittedName>
        <fullName evidence="4">PiggyBac transposable element-derived protein 3-like</fullName>
    </submittedName>
</protein>
<evidence type="ECO:0000256" key="1">
    <source>
        <dbReference type="PROSITE-ProRule" id="PRU00024"/>
    </source>
</evidence>
<dbReference type="InterPro" id="IPR000315">
    <property type="entry name" value="Znf_B-box"/>
</dbReference>
<evidence type="ECO:0000256" key="2">
    <source>
        <dbReference type="SAM" id="MobiDB-lite"/>
    </source>
</evidence>
<dbReference type="Pfam" id="PF13843">
    <property type="entry name" value="DDE_Tnp_1_7"/>
    <property type="match status" value="1"/>
</dbReference>
<evidence type="ECO:0000313" key="4">
    <source>
        <dbReference type="EMBL" id="KAF0749280.1"/>
    </source>
</evidence>
<gene>
    <name evidence="4" type="ORF">FWK35_00031483</name>
</gene>
<dbReference type="Proteomes" id="UP000478052">
    <property type="component" value="Unassembled WGS sequence"/>
</dbReference>
<keyword evidence="1" id="KW-0863">Zinc-finger</keyword>
<keyword evidence="1" id="KW-0479">Metal-binding</keyword>
<dbReference type="PROSITE" id="PS50119">
    <property type="entry name" value="ZF_BBOX"/>
    <property type="match status" value="1"/>
</dbReference>
<feature type="domain" description="B box-type" evidence="3">
    <location>
        <begin position="661"/>
        <end position="697"/>
    </location>
</feature>
<dbReference type="GO" id="GO:0008270">
    <property type="term" value="F:zinc ion binding"/>
    <property type="evidence" value="ECO:0007669"/>
    <property type="project" value="UniProtKB-KW"/>
</dbReference>
<name>A0A6G0Y572_APHCR</name>
<feature type="region of interest" description="Disordered" evidence="2">
    <location>
        <begin position="142"/>
        <end position="174"/>
    </location>
</feature>
<evidence type="ECO:0000313" key="5">
    <source>
        <dbReference type="Proteomes" id="UP000478052"/>
    </source>
</evidence>
<comment type="caution">
    <text evidence="4">The sequence shown here is derived from an EMBL/GenBank/DDBJ whole genome shotgun (WGS) entry which is preliminary data.</text>
</comment>
<accession>A0A6G0Y572</accession>
<organism evidence="4 5">
    <name type="scientific">Aphis craccivora</name>
    <name type="common">Cowpea aphid</name>
    <dbReference type="NCBI Taxonomy" id="307492"/>
    <lineage>
        <taxon>Eukaryota</taxon>
        <taxon>Metazoa</taxon>
        <taxon>Ecdysozoa</taxon>
        <taxon>Arthropoda</taxon>
        <taxon>Hexapoda</taxon>
        <taxon>Insecta</taxon>
        <taxon>Pterygota</taxon>
        <taxon>Neoptera</taxon>
        <taxon>Paraneoptera</taxon>
        <taxon>Hemiptera</taxon>
        <taxon>Sternorrhyncha</taxon>
        <taxon>Aphidomorpha</taxon>
        <taxon>Aphidoidea</taxon>
        <taxon>Aphididae</taxon>
        <taxon>Aphidini</taxon>
        <taxon>Aphis</taxon>
        <taxon>Aphis</taxon>
    </lineage>
</organism>